<proteinExistence type="predicted"/>
<evidence type="ECO:0000256" key="2">
    <source>
        <dbReference type="ARBA" id="ARBA00023242"/>
    </source>
</evidence>
<dbReference type="InterPro" id="IPR036142">
    <property type="entry name" value="ENT_dom-like_sf"/>
</dbReference>
<name>A0A9Q0CZI4_9POAL</name>
<organism evidence="5 6">
    <name type="scientific">Rhynchospora breviuscula</name>
    <dbReference type="NCBI Taxonomy" id="2022672"/>
    <lineage>
        <taxon>Eukaryota</taxon>
        <taxon>Viridiplantae</taxon>
        <taxon>Streptophyta</taxon>
        <taxon>Embryophyta</taxon>
        <taxon>Tracheophyta</taxon>
        <taxon>Spermatophyta</taxon>
        <taxon>Magnoliopsida</taxon>
        <taxon>Liliopsida</taxon>
        <taxon>Poales</taxon>
        <taxon>Cyperaceae</taxon>
        <taxon>Cyperoideae</taxon>
        <taxon>Rhynchosporeae</taxon>
        <taxon>Rhynchospora</taxon>
    </lineage>
</organism>
<feature type="region of interest" description="Disordered" evidence="3">
    <location>
        <begin position="374"/>
        <end position="404"/>
    </location>
</feature>
<feature type="compositionally biased region" description="Basic and acidic residues" evidence="3">
    <location>
        <begin position="379"/>
        <end position="398"/>
    </location>
</feature>
<keyword evidence="6" id="KW-1185">Reference proteome</keyword>
<dbReference type="AlphaFoldDB" id="A0A9Q0CZI4"/>
<evidence type="ECO:0000256" key="3">
    <source>
        <dbReference type="SAM" id="MobiDB-lite"/>
    </source>
</evidence>
<dbReference type="Pfam" id="PF03735">
    <property type="entry name" value="ENT"/>
    <property type="match status" value="1"/>
</dbReference>
<gene>
    <name evidence="5" type="ORF">LUZ63_002311</name>
</gene>
<comment type="caution">
    <text evidence="5">The sequence shown here is derived from an EMBL/GenBank/DDBJ whole genome shotgun (WGS) entry which is preliminary data.</text>
</comment>
<feature type="region of interest" description="Disordered" evidence="3">
    <location>
        <begin position="118"/>
        <end position="198"/>
    </location>
</feature>
<dbReference type="EMBL" id="JAMQYH010000001">
    <property type="protein sequence ID" value="KAJ1702532.1"/>
    <property type="molecule type" value="Genomic_DNA"/>
</dbReference>
<evidence type="ECO:0000256" key="1">
    <source>
        <dbReference type="ARBA" id="ARBA00004123"/>
    </source>
</evidence>
<feature type="compositionally biased region" description="Polar residues" evidence="3">
    <location>
        <begin position="161"/>
        <end position="176"/>
    </location>
</feature>
<dbReference type="PROSITE" id="PS51138">
    <property type="entry name" value="ENT"/>
    <property type="match status" value="1"/>
</dbReference>
<feature type="region of interest" description="Disordered" evidence="3">
    <location>
        <begin position="280"/>
        <end position="325"/>
    </location>
</feature>
<dbReference type="PANTHER" id="PTHR33432">
    <property type="entry name" value="PROTEIN EMSY-LIKE 4"/>
    <property type="match status" value="1"/>
</dbReference>
<reference evidence="5" key="1">
    <citation type="journal article" date="2022" name="Cell">
        <title>Repeat-based holocentromeres influence genome architecture and karyotype evolution.</title>
        <authorList>
            <person name="Hofstatter P.G."/>
            <person name="Thangavel G."/>
            <person name="Lux T."/>
            <person name="Neumann P."/>
            <person name="Vondrak T."/>
            <person name="Novak P."/>
            <person name="Zhang M."/>
            <person name="Costa L."/>
            <person name="Castellani M."/>
            <person name="Scott A."/>
            <person name="Toegelov H."/>
            <person name="Fuchs J."/>
            <person name="Mata-Sucre Y."/>
            <person name="Dias Y."/>
            <person name="Vanzela A.L.L."/>
            <person name="Huettel B."/>
            <person name="Almeida C.C.S."/>
            <person name="Simkova H."/>
            <person name="Souza G."/>
            <person name="Pedrosa-Harand A."/>
            <person name="Macas J."/>
            <person name="Mayer K.F.X."/>
            <person name="Houben A."/>
            <person name="Marques A."/>
        </authorList>
    </citation>
    <scope>NUCLEOTIDE SEQUENCE</scope>
    <source>
        <strain evidence="5">RhyBre1mFocal</strain>
    </source>
</reference>
<dbReference type="SUPFAM" id="SSF63748">
    <property type="entry name" value="Tudor/PWWP/MBT"/>
    <property type="match status" value="1"/>
</dbReference>
<dbReference type="Gene3D" id="1.10.1240.40">
    <property type="entry name" value="ENT domain"/>
    <property type="match status" value="1"/>
</dbReference>
<evidence type="ECO:0000259" key="4">
    <source>
        <dbReference type="PROSITE" id="PS51138"/>
    </source>
</evidence>
<protein>
    <recommendedName>
        <fullName evidence="4">ENT domain-containing protein</fullName>
    </recommendedName>
</protein>
<dbReference type="GO" id="GO:0050832">
    <property type="term" value="P:defense response to fungus"/>
    <property type="evidence" value="ECO:0007669"/>
    <property type="project" value="InterPro"/>
</dbReference>
<keyword evidence="2" id="KW-0539">Nucleus</keyword>
<feature type="compositionally biased region" description="Acidic residues" evidence="3">
    <location>
        <begin position="1"/>
        <end position="15"/>
    </location>
</feature>
<dbReference type="OrthoDB" id="1737049at2759"/>
<dbReference type="GO" id="GO:0005634">
    <property type="term" value="C:nucleus"/>
    <property type="evidence" value="ECO:0007669"/>
    <property type="project" value="UniProtKB-SubCell"/>
</dbReference>
<sequence>MEYDPYDSSGTDDDLPPASQNRAIRGPHPTGNGRNTGPYPYPRQQNTDMEREIHQLEREAYTSVLRAFKAQADAISWEKENLITDLRRELRLSDDEHRELLTIVNSDEVTKRIREWRQNGGAQSSMQPQSSRGARQAEPGGPALSGSRKRHLSPVAAPVAPSNQPSSNWGPSSAGTKSKKPKMSAPVGPSNRFPVPGDQVPLAGLENPASLIGKKILTRWPEDNTFYEAIIKEYDPNKGKHALVYDIGMTSETWEWINLKKIAPNDIRWEGEDLGGITGRKFLHNGAHAPGAARERDTPGSQHRPKKEENVGPAQNGVLKKDSDNIHVPNTETIIKEVERVLSNPDIHEIEKARKLLKEHEHSLLEAIARLAEASDCDSEGHQVHESSNGDRHMDRNGRSYNYN</sequence>
<dbReference type="InterPro" id="IPR033485">
    <property type="entry name" value="EMSY-LIKE_plant"/>
</dbReference>
<dbReference type="InterPro" id="IPR005491">
    <property type="entry name" value="ENT_dom"/>
</dbReference>
<dbReference type="Proteomes" id="UP001151287">
    <property type="component" value="Unassembled WGS sequence"/>
</dbReference>
<dbReference type="SMART" id="SM01191">
    <property type="entry name" value="ENT"/>
    <property type="match status" value="1"/>
</dbReference>
<feature type="region of interest" description="Disordered" evidence="3">
    <location>
        <begin position="1"/>
        <end position="51"/>
    </location>
</feature>
<accession>A0A9Q0CZI4</accession>
<dbReference type="PANTHER" id="PTHR33432:SF27">
    <property type="entry name" value="PROTEIN EMSY-LIKE 3"/>
    <property type="match status" value="1"/>
</dbReference>
<comment type="subcellular location">
    <subcellularLocation>
        <location evidence="1">Nucleus</location>
    </subcellularLocation>
</comment>
<dbReference type="SUPFAM" id="SSF158639">
    <property type="entry name" value="ENT-like"/>
    <property type="match status" value="1"/>
</dbReference>
<feature type="compositionally biased region" description="Polar residues" evidence="3">
    <location>
        <begin position="120"/>
        <end position="133"/>
    </location>
</feature>
<feature type="domain" description="ENT" evidence="4">
    <location>
        <begin position="49"/>
        <end position="136"/>
    </location>
</feature>
<evidence type="ECO:0000313" key="6">
    <source>
        <dbReference type="Proteomes" id="UP001151287"/>
    </source>
</evidence>
<evidence type="ECO:0000313" key="5">
    <source>
        <dbReference type="EMBL" id="KAJ1702532.1"/>
    </source>
</evidence>
<dbReference type="CDD" id="cd20404">
    <property type="entry name" value="Tudor_Agenet_AtEML-like"/>
    <property type="match status" value="1"/>
</dbReference>